<dbReference type="Gene3D" id="2.60.120.260">
    <property type="entry name" value="Galactose-binding domain-like"/>
    <property type="match status" value="1"/>
</dbReference>
<reference evidence="4 5" key="1">
    <citation type="submission" date="2016-01" db="EMBL/GenBank/DDBJ databases">
        <title>High potential of lignocellulose degradation of a new Verrucomicrobia species.</title>
        <authorList>
            <person name="Wang Y."/>
            <person name="Shi Y."/>
            <person name="Qiu Z."/>
            <person name="Liu S."/>
            <person name="Yang H."/>
        </authorList>
    </citation>
    <scope>NUCLEOTIDE SEQUENCE [LARGE SCALE GENOMIC DNA]</scope>
    <source>
        <strain evidence="4 5">TSB47</strain>
    </source>
</reference>
<organism evidence="4 5">
    <name type="scientific">Termitidicoccus mucosus</name>
    <dbReference type="NCBI Taxonomy" id="1184151"/>
    <lineage>
        <taxon>Bacteria</taxon>
        <taxon>Pseudomonadati</taxon>
        <taxon>Verrucomicrobiota</taxon>
        <taxon>Opitutia</taxon>
        <taxon>Opitutales</taxon>
        <taxon>Opitutaceae</taxon>
        <taxon>Termitidicoccus</taxon>
    </lineage>
</organism>
<name>A0A178IC01_9BACT</name>
<evidence type="ECO:0000313" key="5">
    <source>
        <dbReference type="Proteomes" id="UP000078486"/>
    </source>
</evidence>
<dbReference type="SUPFAM" id="SSF49785">
    <property type="entry name" value="Galactose-binding domain-like"/>
    <property type="match status" value="1"/>
</dbReference>
<keyword evidence="5" id="KW-1185">Reference proteome</keyword>
<dbReference type="InterPro" id="IPR008979">
    <property type="entry name" value="Galactose-bd-like_sf"/>
</dbReference>
<keyword evidence="2" id="KW-0378">Hydrolase</keyword>
<dbReference type="NCBIfam" id="NF045579">
    <property type="entry name" value="rhamnoside_JR"/>
    <property type="match status" value="1"/>
</dbReference>
<dbReference type="PANTHER" id="PTHR43817:SF1">
    <property type="entry name" value="HYDROLASE, FAMILY 43, PUTATIVE (AFU_ORTHOLOGUE AFUA_3G01660)-RELATED"/>
    <property type="match status" value="1"/>
</dbReference>
<feature type="domain" description="Beta-mannosidase-like galactose-binding" evidence="3">
    <location>
        <begin position="976"/>
        <end position="1047"/>
    </location>
</feature>
<dbReference type="GO" id="GO:0004553">
    <property type="term" value="F:hydrolase activity, hydrolyzing O-glycosyl compounds"/>
    <property type="evidence" value="ECO:0007669"/>
    <property type="project" value="UniProtKB-ARBA"/>
</dbReference>
<dbReference type="EMBL" id="LRRQ01000170">
    <property type="protein sequence ID" value="OAM87510.1"/>
    <property type="molecule type" value="Genomic_DNA"/>
</dbReference>
<dbReference type="Pfam" id="PF17132">
    <property type="entry name" value="Glyco_hydro_106"/>
    <property type="match status" value="1"/>
</dbReference>
<keyword evidence="1" id="KW-0732">Signal</keyword>
<evidence type="ECO:0000259" key="3">
    <source>
        <dbReference type="Pfam" id="PF22666"/>
    </source>
</evidence>
<dbReference type="PANTHER" id="PTHR43817">
    <property type="entry name" value="GLYCOSYL HYDROLASE"/>
    <property type="match status" value="1"/>
</dbReference>
<protein>
    <recommendedName>
        <fullName evidence="3">Beta-mannosidase-like galactose-binding domain-containing protein</fullName>
    </recommendedName>
</protein>
<dbReference type="STRING" id="1184151.AW736_22725"/>
<dbReference type="Proteomes" id="UP000078486">
    <property type="component" value="Unassembled WGS sequence"/>
</dbReference>
<dbReference type="CDD" id="cd03143">
    <property type="entry name" value="A4_beta-galactosidase_middle_domain"/>
    <property type="match status" value="1"/>
</dbReference>
<dbReference type="AlphaFoldDB" id="A0A178IC01"/>
<sequence>MSNGIRFYHGIMRMVVVMGMTMLMTAYGQDDLERGFSSPPEETKPYVYWYWMSGNISKEGITRDLEAMRRVGIGAAFIGNIEDVWDANPKTRGPVRMLTEEWWQLTEHAIREGKRLGVNIGLFNSPGWSQSGGPWVEPKQAMRYVVWADAEVKGPAHIDMKLPVAAKQFEDITTLAIPAPAPGAGPIAAQNPRVAPHPAASGIEVLFDGRHDAEWEIPKKETVIEVETDTPFSARSLILYAAQRPTTVRGELQVKDASGVFKRVCKIEFKRQTGGSHPPGFGAELYGPLSIAFPTVKADHFRFVISGSGALVELELTGEYWLDNFLEKTLGKPVLANQPPWNSYIWPTQRGPDALGLVIKPDRIINLTKYVGADGSLRWDVPAGNWIIRRFGMTPTPAHNFPAAPEAKGPEIDKMSRPLIRHHYEQFFGKLLGRMPAEDRSALRYIVADSYEQGSQNWTDGFAADFQKRYGYDPIPFMPAFSGRIVDSPEMTERFLWDLRRLIADHVAYNYVGGLRDLAMKDGMRLWLENYGHKGFIGEFMQYGSQANEIGGEFWASGSGGNVELRAAASTAHVFGQPIVHAESYTNVGTHGTPSEAWIHDPWSLKRKGDWAATEGINHVVLHVYISQPNEQKPGIAAWFGIEMNRNNTWFEQSKGWIDYQRRRDYMLQQGKYVADIAYFIGEDAPKMMGSHSPALPPGHAFDDINAQAVLERLKVENGRFILPDGMSYRVLVLPPLDTMRPEVLRKIRDLVAAGGTILGSPPVRSPSLERYPDCDREVAQLAAELWRDCDGKDHKAAIFGKGRVFRDMEIKEVFAALNMIPDLRVSRSKQATIPWIHRHAERAEIYFLSNQDDADVQIEAGFRVRGLQPELWDAVTGERRPLSEFNEDGGHTVVPLTFAPRQSLFVVFRKGANTASCMRTVGENFPKFQDAGEITGSWTVHFDPQWGGPDKVVFDKLTDWTRRPENGIKHYSGTAIYRKLFDLPSITSGRRVYLDLGSVASMARIRLNGHDLGTVWCAPWRIEITKAMKSTANHLEIEVVNTWANRLIADSGLPASERLTVAAESMRPQADSPLMPAGLFGPVKLMLIDKDLKQ</sequence>
<dbReference type="InterPro" id="IPR054593">
    <property type="entry name" value="Beta-mannosidase-like_N2"/>
</dbReference>
<evidence type="ECO:0000256" key="2">
    <source>
        <dbReference type="ARBA" id="ARBA00022801"/>
    </source>
</evidence>
<gene>
    <name evidence="4" type="ORF">AW736_22725</name>
</gene>
<evidence type="ECO:0000313" key="4">
    <source>
        <dbReference type="EMBL" id="OAM87510.1"/>
    </source>
</evidence>
<proteinExistence type="predicted"/>
<comment type="caution">
    <text evidence="4">The sequence shown here is derived from an EMBL/GenBank/DDBJ whole genome shotgun (WGS) entry which is preliminary data.</text>
</comment>
<accession>A0A178IC01</accession>
<dbReference type="Pfam" id="PF22666">
    <property type="entry name" value="Glyco_hydro_2_N2"/>
    <property type="match status" value="1"/>
</dbReference>
<evidence type="ECO:0000256" key="1">
    <source>
        <dbReference type="ARBA" id="ARBA00022729"/>
    </source>
</evidence>